<dbReference type="GO" id="GO:0071897">
    <property type="term" value="P:DNA biosynthetic process"/>
    <property type="evidence" value="ECO:0007669"/>
    <property type="project" value="InterPro"/>
</dbReference>
<dbReference type="Gene3D" id="3.30.470.30">
    <property type="entry name" value="DNA ligase/mRNA capping enzyme"/>
    <property type="match status" value="1"/>
</dbReference>
<evidence type="ECO:0000256" key="1">
    <source>
        <dbReference type="ARBA" id="ARBA00001946"/>
    </source>
</evidence>
<comment type="cofactor">
    <cofactor evidence="1">
        <name>Mg(2+)</name>
        <dbReference type="ChEBI" id="CHEBI:18420"/>
    </cofactor>
</comment>
<dbReference type="PROSITE" id="PS00333">
    <property type="entry name" value="DNA_LIGASE_A2"/>
    <property type="match status" value="1"/>
</dbReference>
<keyword evidence="5" id="KW-0132">Cell division</keyword>
<comment type="similarity">
    <text evidence="3 18">Belongs to the ATP-dependent DNA ligase family.</text>
</comment>
<dbReference type="GO" id="GO:0033152">
    <property type="term" value="P:immunoglobulin V(D)J recombination"/>
    <property type="evidence" value="ECO:0007669"/>
    <property type="project" value="TreeGrafter"/>
</dbReference>
<dbReference type="EC" id="6.5.1.1" evidence="17"/>
<keyword evidence="21" id="KW-1185">Reference proteome</keyword>
<dbReference type="PANTHER" id="PTHR45997:SF1">
    <property type="entry name" value="DNA LIGASE 4"/>
    <property type="match status" value="1"/>
</dbReference>
<evidence type="ECO:0000256" key="16">
    <source>
        <dbReference type="ARBA" id="ARBA00034003"/>
    </source>
</evidence>
<dbReference type="InterPro" id="IPR044125">
    <property type="entry name" value="Adenylation_DNA_ligase_IV"/>
</dbReference>
<dbReference type="Proteomes" id="UP001318040">
    <property type="component" value="Chromosome 47"/>
</dbReference>
<dbReference type="CTD" id="3981"/>
<dbReference type="Gene3D" id="2.40.50.140">
    <property type="entry name" value="Nucleic acid-binding proteins"/>
    <property type="match status" value="1"/>
</dbReference>
<evidence type="ECO:0000256" key="9">
    <source>
        <dbReference type="ARBA" id="ARBA00022763"/>
    </source>
</evidence>
<keyword evidence="15" id="KW-0131">Cell cycle</keyword>
<dbReference type="Pfam" id="PF04675">
    <property type="entry name" value="DNA_ligase_A_N"/>
    <property type="match status" value="1"/>
</dbReference>
<dbReference type="GO" id="GO:0003910">
    <property type="term" value="F:DNA ligase (ATP) activity"/>
    <property type="evidence" value="ECO:0007669"/>
    <property type="project" value="UniProtKB-EC"/>
</dbReference>
<dbReference type="RefSeq" id="XP_032827723.1">
    <property type="nucleotide sequence ID" value="XM_032971832.1"/>
</dbReference>
<dbReference type="InterPro" id="IPR012340">
    <property type="entry name" value="NA-bd_OB-fold"/>
</dbReference>
<dbReference type="CDD" id="cd07968">
    <property type="entry name" value="OBF_DNA_ligase_IV"/>
    <property type="match status" value="1"/>
</dbReference>
<dbReference type="GO" id="GO:0051301">
    <property type="term" value="P:cell division"/>
    <property type="evidence" value="ECO:0007669"/>
    <property type="project" value="UniProtKB-KW"/>
</dbReference>
<evidence type="ECO:0000256" key="15">
    <source>
        <dbReference type="ARBA" id="ARBA00023306"/>
    </source>
</evidence>
<evidence type="ECO:0000256" key="13">
    <source>
        <dbReference type="ARBA" id="ARBA00023204"/>
    </source>
</evidence>
<evidence type="ECO:0000259" key="20">
    <source>
        <dbReference type="PROSITE" id="PS50160"/>
    </source>
</evidence>
<keyword evidence="13 17" id="KW-0234">DNA repair</keyword>
<dbReference type="InterPro" id="IPR012310">
    <property type="entry name" value="DNA_ligase_ATP-dep_cent"/>
</dbReference>
<name>A0AAJ7XC22_PETMA</name>
<dbReference type="SUPFAM" id="SSF50249">
    <property type="entry name" value="Nucleic acid-binding proteins"/>
    <property type="match status" value="1"/>
</dbReference>
<comment type="subcellular location">
    <subcellularLocation>
        <location evidence="2">Nucleus</location>
    </subcellularLocation>
</comment>
<evidence type="ECO:0000256" key="3">
    <source>
        <dbReference type="ARBA" id="ARBA00007572"/>
    </source>
</evidence>
<feature type="domain" description="ATP-dependent DNA ligase family profile" evidence="20">
    <location>
        <begin position="373"/>
        <end position="507"/>
    </location>
</feature>
<dbReference type="InterPro" id="IPR036599">
    <property type="entry name" value="DNA_ligase_N_sf"/>
</dbReference>
<evidence type="ECO:0000256" key="19">
    <source>
        <dbReference type="SAM" id="MobiDB-lite"/>
    </source>
</evidence>
<gene>
    <name evidence="22" type="primary">LIG4</name>
</gene>
<evidence type="ECO:0000256" key="18">
    <source>
        <dbReference type="RuleBase" id="RU004196"/>
    </source>
</evidence>
<sequence length="782" mass="85722">MASSAATATTSTEASITVASKVPFAELCKTLEKIRSSKARPEKERHFKEFLGAWRKFHNALHHGGDAGTTTTTTDSFYPAMRLVLPQLERERVAYGVKESALAKLYIEVLGLPRDGKDAARLLNYRAPVGGAQRGDAGDFASVAYFVLRPRCSAGGTLTVEEVNRQLDALASGNASKSKERVKTSLLTLLGSTSALEQKWLIRMVLKEMKMGLSQQSILDLFHADAADLYGVTVDLHKVCRQLHDPAASCDDVQSVRLFSAFKPMLGAVGKMDRVERLMSHQPFYVETKLDGERMQLHRDGDVYRYFSRNGFEYTAQFGGAPTEGSLTRFVHAAFAPHVSSVILDGEMMGYNARSSTFVTKGGRFDVKHLGADADSPLQACFCVFDVLLLNGQRLTGEPLRRRDELLRETFAPVEGRLRAVEKREIRTRGDVADALNDAIDSREEGIMIKDPASVYKPDKRGYGWYKIKPEYMGDLMDELDLLIVGGYWGKGRRGGMMSHFLCAVAEVAEDGERPAVFHTLCRVGSGYTMQELYDLGLKLAPHWRPYRRKDPPGCILCATEKPEVYLEPCNAVVVQVRAAEIVASDQYRTGCTLRFPRIERIRDDKAWHECLTLAGLRALRAAGRLTKRHVDAAATADGDGDSDKKRRRRAAATAAGPGSRRTIAVQERFRGPLWGGAQERALPRRGGVCDGRHGGTPEGSAGAARGGVRWLHRTESGLGYLLCPCGRPDRPRAQRHRGQQARRHQSGLACGVPGEGLACAVAAAPRGAPDGGDKAGVHQGV</sequence>
<keyword evidence="12 17" id="KW-0233">DNA recombination</keyword>
<dbReference type="InterPro" id="IPR012308">
    <property type="entry name" value="DNA_ligase_ATP-dep_N"/>
</dbReference>
<dbReference type="FunFam" id="3.30.470.30:FF:000008">
    <property type="entry name" value="DNA ligase"/>
    <property type="match status" value="1"/>
</dbReference>
<evidence type="ECO:0000256" key="11">
    <source>
        <dbReference type="ARBA" id="ARBA00022842"/>
    </source>
</evidence>
<evidence type="ECO:0000256" key="12">
    <source>
        <dbReference type="ARBA" id="ARBA00023172"/>
    </source>
</evidence>
<protein>
    <recommendedName>
        <fullName evidence="17">DNA ligase</fullName>
        <ecNumber evidence="17">6.5.1.1</ecNumber>
    </recommendedName>
</protein>
<keyword evidence="11" id="KW-0460">Magnesium</keyword>
<evidence type="ECO:0000256" key="17">
    <source>
        <dbReference type="RuleBase" id="RU000617"/>
    </source>
</evidence>
<keyword evidence="6" id="KW-0479">Metal-binding</keyword>
<reference evidence="22" key="1">
    <citation type="submission" date="2025-08" db="UniProtKB">
        <authorList>
            <consortium name="RefSeq"/>
        </authorList>
    </citation>
    <scope>IDENTIFICATION</scope>
    <source>
        <tissue evidence="22">Sperm</tissue>
    </source>
</reference>
<dbReference type="CDD" id="cd07903">
    <property type="entry name" value="Adenylation_DNA_ligase_IV"/>
    <property type="match status" value="1"/>
</dbReference>
<dbReference type="Pfam" id="PF04679">
    <property type="entry name" value="DNA_ligase_A_C"/>
    <property type="match status" value="1"/>
</dbReference>
<dbReference type="InterPro" id="IPR012309">
    <property type="entry name" value="DNA_ligase_ATP-dep_C"/>
</dbReference>
<dbReference type="GO" id="GO:0005524">
    <property type="term" value="F:ATP binding"/>
    <property type="evidence" value="ECO:0007669"/>
    <property type="project" value="UniProtKB-KW"/>
</dbReference>
<dbReference type="GO" id="GO:0032807">
    <property type="term" value="C:DNA ligase IV complex"/>
    <property type="evidence" value="ECO:0007669"/>
    <property type="project" value="TreeGrafter"/>
</dbReference>
<dbReference type="Gene3D" id="1.10.3260.10">
    <property type="entry name" value="DNA ligase, ATP-dependent, N-terminal domain"/>
    <property type="match status" value="1"/>
</dbReference>
<dbReference type="AlphaFoldDB" id="A0AAJ7XC22"/>
<feature type="compositionally biased region" description="Low complexity" evidence="19">
    <location>
        <begin position="652"/>
        <end position="663"/>
    </location>
</feature>
<feature type="region of interest" description="Disordered" evidence="19">
    <location>
        <begin position="635"/>
        <end position="663"/>
    </location>
</feature>
<keyword evidence="14" id="KW-0539">Nucleus</keyword>
<evidence type="ECO:0000256" key="5">
    <source>
        <dbReference type="ARBA" id="ARBA00022618"/>
    </source>
</evidence>
<keyword evidence="10 17" id="KW-0067">ATP-binding</keyword>
<keyword evidence="8 17" id="KW-0547">Nucleotide-binding</keyword>
<evidence type="ECO:0000313" key="22">
    <source>
        <dbReference type="RefSeq" id="XP_032827723.1"/>
    </source>
</evidence>
<dbReference type="FunFam" id="1.10.3260.10:FF:000003">
    <property type="entry name" value="DNA ligase"/>
    <property type="match status" value="1"/>
</dbReference>
<evidence type="ECO:0000256" key="6">
    <source>
        <dbReference type="ARBA" id="ARBA00022723"/>
    </source>
</evidence>
<dbReference type="SUPFAM" id="SSF56091">
    <property type="entry name" value="DNA ligase/mRNA capping enzyme, catalytic domain"/>
    <property type="match status" value="1"/>
</dbReference>
<keyword evidence="4 17" id="KW-0436">Ligase</keyword>
<dbReference type="Pfam" id="PF01068">
    <property type="entry name" value="DNA_ligase_A_M"/>
    <property type="match status" value="1"/>
</dbReference>
<organism evidence="21 22">
    <name type="scientific">Petromyzon marinus</name>
    <name type="common">Sea lamprey</name>
    <dbReference type="NCBI Taxonomy" id="7757"/>
    <lineage>
        <taxon>Eukaryota</taxon>
        <taxon>Metazoa</taxon>
        <taxon>Chordata</taxon>
        <taxon>Craniata</taxon>
        <taxon>Vertebrata</taxon>
        <taxon>Cyclostomata</taxon>
        <taxon>Hyperoartia</taxon>
        <taxon>Petromyzontiformes</taxon>
        <taxon>Petromyzontidae</taxon>
        <taxon>Petromyzon</taxon>
    </lineage>
</organism>
<evidence type="ECO:0000256" key="7">
    <source>
        <dbReference type="ARBA" id="ARBA00022737"/>
    </source>
</evidence>
<dbReference type="InterPro" id="IPR000977">
    <property type="entry name" value="DNA_ligase_ATP-dep"/>
</dbReference>
<evidence type="ECO:0000256" key="4">
    <source>
        <dbReference type="ARBA" id="ARBA00022598"/>
    </source>
</evidence>
<evidence type="ECO:0000256" key="14">
    <source>
        <dbReference type="ARBA" id="ARBA00023242"/>
    </source>
</evidence>
<evidence type="ECO:0000256" key="10">
    <source>
        <dbReference type="ARBA" id="ARBA00022840"/>
    </source>
</evidence>
<accession>A0AAJ7XC22</accession>
<proteinExistence type="inferred from homology"/>
<dbReference type="GO" id="GO:0003677">
    <property type="term" value="F:DNA binding"/>
    <property type="evidence" value="ECO:0007669"/>
    <property type="project" value="InterPro"/>
</dbReference>
<evidence type="ECO:0000256" key="2">
    <source>
        <dbReference type="ARBA" id="ARBA00004123"/>
    </source>
</evidence>
<dbReference type="FunFam" id="2.40.50.140:FF:000150">
    <property type="entry name" value="DNA ligase"/>
    <property type="match status" value="1"/>
</dbReference>
<dbReference type="GO" id="GO:0006303">
    <property type="term" value="P:double-strand break repair via nonhomologous end joining"/>
    <property type="evidence" value="ECO:0007669"/>
    <property type="project" value="TreeGrafter"/>
</dbReference>
<evidence type="ECO:0000256" key="8">
    <source>
        <dbReference type="ARBA" id="ARBA00022741"/>
    </source>
</evidence>
<dbReference type="GO" id="GO:0005958">
    <property type="term" value="C:DNA-dependent protein kinase-DNA ligase 4 complex"/>
    <property type="evidence" value="ECO:0007669"/>
    <property type="project" value="TreeGrafter"/>
</dbReference>
<dbReference type="PROSITE" id="PS00697">
    <property type="entry name" value="DNA_LIGASE_A1"/>
    <property type="match status" value="1"/>
</dbReference>
<dbReference type="SUPFAM" id="SSF117018">
    <property type="entry name" value="ATP-dependent DNA ligase DNA-binding domain"/>
    <property type="match status" value="1"/>
</dbReference>
<dbReference type="GO" id="GO:0046872">
    <property type="term" value="F:metal ion binding"/>
    <property type="evidence" value="ECO:0007669"/>
    <property type="project" value="UniProtKB-KW"/>
</dbReference>
<keyword evidence="7" id="KW-0677">Repeat</keyword>
<dbReference type="InterPro" id="IPR029710">
    <property type="entry name" value="LIG4"/>
</dbReference>
<evidence type="ECO:0000313" key="21">
    <source>
        <dbReference type="Proteomes" id="UP001318040"/>
    </source>
</evidence>
<keyword evidence="9 17" id="KW-0227">DNA damage</keyword>
<dbReference type="InterPro" id="IPR016059">
    <property type="entry name" value="DNA_ligase_ATP-dep_CS"/>
</dbReference>
<dbReference type="NCBIfam" id="TIGR00574">
    <property type="entry name" value="dnl1"/>
    <property type="match status" value="1"/>
</dbReference>
<dbReference type="PANTHER" id="PTHR45997">
    <property type="entry name" value="DNA LIGASE 4"/>
    <property type="match status" value="1"/>
</dbReference>
<dbReference type="PROSITE" id="PS50160">
    <property type="entry name" value="DNA_LIGASE_A3"/>
    <property type="match status" value="1"/>
</dbReference>
<comment type="catalytic activity">
    <reaction evidence="16 17">
        <text>ATP + (deoxyribonucleotide)n-3'-hydroxyl + 5'-phospho-(deoxyribonucleotide)m = (deoxyribonucleotide)n+m + AMP + diphosphate.</text>
        <dbReference type="EC" id="6.5.1.1"/>
    </reaction>
</comment>
<dbReference type="GO" id="GO:0006297">
    <property type="term" value="P:nucleotide-excision repair, DNA gap filling"/>
    <property type="evidence" value="ECO:0007669"/>
    <property type="project" value="TreeGrafter"/>
</dbReference>